<dbReference type="Pfam" id="PF05354">
    <property type="entry name" value="Phage_attach"/>
    <property type="match status" value="1"/>
</dbReference>
<gene>
    <name evidence="1" type="ORF">GCM10010862_08590</name>
</gene>
<name>A0ABQ5W0K9_9HYPH</name>
<evidence type="ECO:0000313" key="1">
    <source>
        <dbReference type="EMBL" id="GLQ53600.1"/>
    </source>
</evidence>
<proteinExistence type="predicted"/>
<accession>A0ABQ5W0K9</accession>
<keyword evidence="2" id="KW-1185">Reference proteome</keyword>
<dbReference type="Proteomes" id="UP001156691">
    <property type="component" value="Unassembled WGS sequence"/>
</dbReference>
<evidence type="ECO:0000313" key="2">
    <source>
        <dbReference type="Proteomes" id="UP001156691"/>
    </source>
</evidence>
<dbReference type="EMBL" id="BSNS01000004">
    <property type="protein sequence ID" value="GLQ53600.1"/>
    <property type="molecule type" value="Genomic_DNA"/>
</dbReference>
<protein>
    <submittedName>
        <fullName evidence="1">Uncharacterized protein</fullName>
    </submittedName>
</protein>
<comment type="caution">
    <text evidence="1">The sequence shown here is derived from an EMBL/GenBank/DDBJ whole genome shotgun (WGS) entry which is preliminary data.</text>
</comment>
<reference evidence="2" key="1">
    <citation type="journal article" date="2019" name="Int. J. Syst. Evol. Microbiol.">
        <title>The Global Catalogue of Microorganisms (GCM) 10K type strain sequencing project: providing services to taxonomists for standard genome sequencing and annotation.</title>
        <authorList>
            <consortium name="The Broad Institute Genomics Platform"/>
            <consortium name="The Broad Institute Genome Sequencing Center for Infectious Disease"/>
            <person name="Wu L."/>
            <person name="Ma J."/>
        </authorList>
    </citation>
    <scope>NUCLEOTIDE SEQUENCE [LARGE SCALE GENOMIC DNA]</scope>
    <source>
        <strain evidence="2">NBRC 112416</strain>
    </source>
</reference>
<dbReference type="RefSeq" id="WP_284339046.1">
    <property type="nucleotide sequence ID" value="NZ_BSNS01000004.1"/>
</dbReference>
<dbReference type="InterPro" id="IPR008018">
    <property type="entry name" value="Phage_tail_attach_FII"/>
</dbReference>
<organism evidence="1 2">
    <name type="scientific">Devosia nitrariae</name>
    <dbReference type="NCBI Taxonomy" id="2071872"/>
    <lineage>
        <taxon>Bacteria</taxon>
        <taxon>Pseudomonadati</taxon>
        <taxon>Pseudomonadota</taxon>
        <taxon>Alphaproteobacteria</taxon>
        <taxon>Hyphomicrobiales</taxon>
        <taxon>Devosiaceae</taxon>
        <taxon>Devosia</taxon>
    </lineage>
</organism>
<sequence>MHSPAFDLLAGILARSEAVGAEPCVLMLDDDEVDVWARFPEREYEHVNGVRMIVSQPHVFFERASLPRPIENGDRVRRADGRTWRLSDPQDLGTGTVRCTTQLAG</sequence>